<feature type="domain" description="DNA helicase Pif1-like 2B" evidence="1">
    <location>
        <begin position="27"/>
        <end position="67"/>
    </location>
</feature>
<accession>A0A067TNX6</accession>
<dbReference type="OrthoDB" id="432234at2759"/>
<dbReference type="EMBL" id="KL142371">
    <property type="protein sequence ID" value="KDR80678.1"/>
    <property type="molecule type" value="Genomic_DNA"/>
</dbReference>
<keyword evidence="3" id="KW-1185">Reference proteome</keyword>
<organism evidence="2 3">
    <name type="scientific">Galerina marginata (strain CBS 339.88)</name>
    <dbReference type="NCBI Taxonomy" id="685588"/>
    <lineage>
        <taxon>Eukaryota</taxon>
        <taxon>Fungi</taxon>
        <taxon>Dikarya</taxon>
        <taxon>Basidiomycota</taxon>
        <taxon>Agaricomycotina</taxon>
        <taxon>Agaricomycetes</taxon>
        <taxon>Agaricomycetidae</taxon>
        <taxon>Agaricales</taxon>
        <taxon>Agaricineae</taxon>
        <taxon>Strophariaceae</taxon>
        <taxon>Galerina</taxon>
    </lineage>
</organism>
<evidence type="ECO:0000313" key="2">
    <source>
        <dbReference type="EMBL" id="KDR80678.1"/>
    </source>
</evidence>
<evidence type="ECO:0000259" key="1">
    <source>
        <dbReference type="Pfam" id="PF21530"/>
    </source>
</evidence>
<dbReference type="HOGENOM" id="CLU_1686721_0_0_1"/>
<protein>
    <recommendedName>
        <fullName evidence="1">DNA helicase Pif1-like 2B domain-containing protein</fullName>
    </recommendedName>
</protein>
<dbReference type="InterPro" id="IPR049163">
    <property type="entry name" value="Pif1-like_2B_dom"/>
</dbReference>
<sequence length="156" mass="16915">MSRLQTNEEKYDSIDGGAIADLNQREKMLANFMAPARLHLRVDAQVMLIKNVDESLVNGSMGRVIRFTDTPDPDNGDGKNGVTGAATSTAGAAPIKKPNGASIPSKLYPLVEFVLPHGGRRRMLVTPETWKVELPSGEVQVSRLQVGSSVASYFIY</sequence>
<reference evidence="3" key="1">
    <citation type="journal article" date="2014" name="Proc. Natl. Acad. Sci. U.S.A.">
        <title>Extensive sampling of basidiomycete genomes demonstrates inadequacy of the white-rot/brown-rot paradigm for wood decay fungi.</title>
        <authorList>
            <person name="Riley R."/>
            <person name="Salamov A.A."/>
            <person name="Brown D.W."/>
            <person name="Nagy L.G."/>
            <person name="Floudas D."/>
            <person name="Held B.W."/>
            <person name="Levasseur A."/>
            <person name="Lombard V."/>
            <person name="Morin E."/>
            <person name="Otillar R."/>
            <person name="Lindquist E.A."/>
            <person name="Sun H."/>
            <person name="LaButti K.M."/>
            <person name="Schmutz J."/>
            <person name="Jabbour D."/>
            <person name="Luo H."/>
            <person name="Baker S.E."/>
            <person name="Pisabarro A.G."/>
            <person name="Walton J.D."/>
            <person name="Blanchette R.A."/>
            <person name="Henrissat B."/>
            <person name="Martin F."/>
            <person name="Cullen D."/>
            <person name="Hibbett D.S."/>
            <person name="Grigoriev I.V."/>
        </authorList>
    </citation>
    <scope>NUCLEOTIDE SEQUENCE [LARGE SCALE GENOMIC DNA]</scope>
    <source>
        <strain evidence="3">CBS 339.88</strain>
    </source>
</reference>
<dbReference type="Pfam" id="PF21530">
    <property type="entry name" value="Pif1_2B_dom"/>
    <property type="match status" value="1"/>
</dbReference>
<dbReference type="AlphaFoldDB" id="A0A067TNX6"/>
<proteinExistence type="predicted"/>
<evidence type="ECO:0000313" key="3">
    <source>
        <dbReference type="Proteomes" id="UP000027222"/>
    </source>
</evidence>
<dbReference type="Proteomes" id="UP000027222">
    <property type="component" value="Unassembled WGS sequence"/>
</dbReference>
<gene>
    <name evidence="2" type="ORF">GALMADRAFT_1099135</name>
</gene>
<dbReference type="STRING" id="685588.A0A067TNX6"/>
<name>A0A067TNX6_GALM3</name>